<dbReference type="PROSITE" id="PS50250">
    <property type="entry name" value="PCI"/>
    <property type="match status" value="1"/>
</dbReference>
<dbReference type="PANTHER" id="PTHR10539:SF0">
    <property type="entry name" value="26S PROTEASOME NON-ATPASE REGULATORY SUBUNIT 13"/>
    <property type="match status" value="1"/>
</dbReference>
<reference evidence="5" key="1">
    <citation type="submission" date="2017-04" db="EMBL/GenBank/DDBJ databases">
        <title>Population genomics of picophytoplankton unveils novel chromosome hypervariability.</title>
        <authorList>
            <consortium name="DOE Joint Genome Institute"/>
            <person name="Blanc-Mathieu R."/>
            <person name="Krasovec M."/>
            <person name="Hebrard M."/>
            <person name="Yau S."/>
            <person name="Desgranges E."/>
            <person name="Martin J."/>
            <person name="Schackwitz W."/>
            <person name="Kuo A."/>
            <person name="Salin G."/>
            <person name="Donnadieu C."/>
            <person name="Desdevises Y."/>
            <person name="Sanchez-Ferandin S."/>
            <person name="Moreau H."/>
            <person name="Rivals E."/>
            <person name="Grigoriev I.V."/>
            <person name="Grimsley N."/>
            <person name="Eyre-Walker A."/>
            <person name="Piganeau G."/>
        </authorList>
    </citation>
    <scope>NUCLEOTIDE SEQUENCE [LARGE SCALE GENOMIC DNA]</scope>
    <source>
        <strain evidence="5">RCC 1115</strain>
    </source>
</reference>
<evidence type="ECO:0000256" key="3">
    <source>
        <dbReference type="SAM" id="MobiDB-lite"/>
    </source>
</evidence>
<dbReference type="Pfam" id="PF01399">
    <property type="entry name" value="PCI"/>
    <property type="match status" value="1"/>
</dbReference>
<feature type="domain" description="PCI" evidence="4">
    <location>
        <begin position="209"/>
        <end position="382"/>
    </location>
</feature>
<dbReference type="GO" id="GO:0005829">
    <property type="term" value="C:cytosol"/>
    <property type="evidence" value="ECO:0007669"/>
    <property type="project" value="TreeGrafter"/>
</dbReference>
<dbReference type="InterPro" id="IPR000717">
    <property type="entry name" value="PCI_dom"/>
</dbReference>
<dbReference type="GO" id="GO:0005634">
    <property type="term" value="C:nucleus"/>
    <property type="evidence" value="ECO:0007669"/>
    <property type="project" value="TreeGrafter"/>
</dbReference>
<protein>
    <submittedName>
        <fullName evidence="5">Putative 26S proteasome subunit RPN9b</fullName>
    </submittedName>
</protein>
<proteinExistence type="inferred from homology"/>
<dbReference type="GO" id="GO:0005198">
    <property type="term" value="F:structural molecule activity"/>
    <property type="evidence" value="ECO:0007669"/>
    <property type="project" value="TreeGrafter"/>
</dbReference>
<dbReference type="GO" id="GO:0006511">
    <property type="term" value="P:ubiquitin-dependent protein catabolic process"/>
    <property type="evidence" value="ECO:0007669"/>
    <property type="project" value="TreeGrafter"/>
</dbReference>
<feature type="region of interest" description="Disordered" evidence="3">
    <location>
        <begin position="1"/>
        <end position="22"/>
    </location>
</feature>
<dbReference type="AlphaFoldDB" id="A0A1Y5I8W2"/>
<dbReference type="SMART" id="SM00088">
    <property type="entry name" value="PINT"/>
    <property type="match status" value="1"/>
</dbReference>
<evidence type="ECO:0000313" key="5">
    <source>
        <dbReference type="EMBL" id="OUS45871.1"/>
    </source>
</evidence>
<dbReference type="InterPro" id="IPR035298">
    <property type="entry name" value="PSMD13"/>
</dbReference>
<feature type="compositionally biased region" description="Polar residues" evidence="3">
    <location>
        <begin position="8"/>
        <end position="18"/>
    </location>
</feature>
<keyword evidence="2 5" id="KW-0647">Proteasome</keyword>
<dbReference type="InterPro" id="IPR036390">
    <property type="entry name" value="WH_DNA-bd_sf"/>
</dbReference>
<evidence type="ECO:0000259" key="4">
    <source>
        <dbReference type="PROSITE" id="PS50250"/>
    </source>
</evidence>
<dbReference type="InterPro" id="IPR054179">
    <property type="entry name" value="PSD13_N"/>
</dbReference>
<dbReference type="Pfam" id="PF22037">
    <property type="entry name" value="PSD13_N"/>
    <property type="match status" value="1"/>
</dbReference>
<evidence type="ECO:0000256" key="1">
    <source>
        <dbReference type="ARBA" id="ARBA00006207"/>
    </source>
</evidence>
<dbReference type="SUPFAM" id="SSF46785">
    <property type="entry name" value="Winged helix' DNA-binding domain"/>
    <property type="match status" value="1"/>
</dbReference>
<dbReference type="GO" id="GO:0008541">
    <property type="term" value="C:proteasome regulatory particle, lid subcomplex"/>
    <property type="evidence" value="ECO:0007669"/>
    <property type="project" value="TreeGrafter"/>
</dbReference>
<name>A0A1Y5I8W2_OSTTA</name>
<sequence>MGSRVTHRASTPARSSRTPRAMDDDVDAALERFVAANAGVREDTKEIFGAIADLRKRKLWHELTLAIERALAPPCVDDVVKALPGGARALYDGVVREAETRFNPLKTAQLAVAASDAPGAGTRAEAMEFLTETSKRLVEAHGSEAAEPEAYISAHVTLLRLLEGDLDYAKKAVTETDKAKLEALVAPDPSVSAAFHYVASRYHKVKEEYAEFYKSGMLYLAYVSCELLPSETRAALSVDLCLAALLGENVYNFAELLEHPIVESIKEGPFVWLMDVVKAFNEGDLHLYDELCVKHAKSLNAQPALVANERKLREKITILSLLQIIFKLPADHREISLSDIAAKTKLTIDGVEYLLMKALSVHLIEGIIDQVESKVVVTWVQPRVLLRSQIAELSGRLEDWIEKVSAVHGDLVDQIAVFG</sequence>
<accession>A0A1Y5I8W2</accession>
<dbReference type="eggNOG" id="KOG2908">
    <property type="taxonomic scope" value="Eukaryota"/>
</dbReference>
<organism evidence="5">
    <name type="scientific">Ostreococcus tauri</name>
    <name type="common">Marine green alga</name>
    <dbReference type="NCBI Taxonomy" id="70448"/>
    <lineage>
        <taxon>Eukaryota</taxon>
        <taxon>Viridiplantae</taxon>
        <taxon>Chlorophyta</taxon>
        <taxon>Mamiellophyceae</taxon>
        <taxon>Mamiellales</taxon>
        <taxon>Bathycoccaceae</taxon>
        <taxon>Ostreococcus</taxon>
    </lineage>
</organism>
<dbReference type="EMBL" id="KZ155785">
    <property type="protein sequence ID" value="OUS45871.1"/>
    <property type="molecule type" value="Genomic_DNA"/>
</dbReference>
<evidence type="ECO:0000256" key="2">
    <source>
        <dbReference type="ARBA" id="ARBA00022942"/>
    </source>
</evidence>
<dbReference type="PANTHER" id="PTHR10539">
    <property type="entry name" value="26S PROTEASOME NON-ATPASE REGULATORY SUBUNIT 13"/>
    <property type="match status" value="1"/>
</dbReference>
<comment type="similarity">
    <text evidence="1">Belongs to the proteasome subunit S11 family.</text>
</comment>
<dbReference type="Proteomes" id="UP000195557">
    <property type="component" value="Unassembled WGS sequence"/>
</dbReference>
<gene>
    <name evidence="5" type="ORF">BE221DRAFT_205999</name>
</gene>